<dbReference type="InterPro" id="IPR058625">
    <property type="entry name" value="MdtA-like_BSH"/>
</dbReference>
<dbReference type="NCBIfam" id="TIGR01730">
    <property type="entry name" value="RND_mfp"/>
    <property type="match status" value="1"/>
</dbReference>
<dbReference type="Gene3D" id="2.40.30.170">
    <property type="match status" value="1"/>
</dbReference>
<dbReference type="RefSeq" id="WP_310362630.1">
    <property type="nucleotide sequence ID" value="NZ_JAVDVC010000006.1"/>
</dbReference>
<evidence type="ECO:0000256" key="3">
    <source>
        <dbReference type="ARBA" id="ARBA00023054"/>
    </source>
</evidence>
<dbReference type="Gene3D" id="2.40.420.20">
    <property type="match status" value="1"/>
</dbReference>
<dbReference type="GO" id="GO:0046677">
    <property type="term" value="P:response to antibiotic"/>
    <property type="evidence" value="ECO:0007669"/>
    <property type="project" value="TreeGrafter"/>
</dbReference>
<name>A0AAW8MCH4_9PSED</name>
<dbReference type="NCBIfam" id="NF045904">
    <property type="entry name" value="RND-peri-MexE"/>
    <property type="match status" value="1"/>
</dbReference>
<dbReference type="PROSITE" id="PS51257">
    <property type="entry name" value="PROKAR_LIPOPROTEIN"/>
    <property type="match status" value="1"/>
</dbReference>
<proteinExistence type="inferred from homology"/>
<dbReference type="InterPro" id="IPR006143">
    <property type="entry name" value="RND_pump_MFP"/>
</dbReference>
<feature type="domain" description="Multidrug resistance protein MdtA-like C-terminal permuted SH3" evidence="8">
    <location>
        <begin position="299"/>
        <end position="359"/>
    </location>
</feature>
<dbReference type="EMBL" id="JAVDVC010000006">
    <property type="protein sequence ID" value="MDR6959428.1"/>
    <property type="molecule type" value="Genomic_DNA"/>
</dbReference>
<dbReference type="FunFam" id="2.40.30.170:FF:000011">
    <property type="entry name" value="Efflux RND transporter periplasmic adaptor subunit"/>
    <property type="match status" value="1"/>
</dbReference>
<sequence>MEHSLSKLRFPLALLSVLVMSACGKTPDTAASMPPAKVSVAKVLEQPVNEWDEFTGRLEAPETVEIRPRVSGQIDEVAFTEGALVKKGDLLFQIDPRPFQAEVRRLEAQLAQARATATRSENEAQRGERLRLSNAISAELADSRTTTAQEARAAVAAIQAQLDLAKLNLSFTRVTSPISGRVSRADITAGNLVTADVTRLTSVVSTDKVYAYFDADERVFLKYTQLARQGQRGQATPVYMGLSNEDGNPHQGQMNFVDNQVNPQTGTIRGRAVFDNKDGAYTPGLYARLKLVGSGTYSAVLINDEAVGTDLGKKFVLVMDAENKPAYRAVELGPKIEGLRIVRSGLSKDDTIIVKGLQRARPGSPVTPETIPMASEETLAALAQQRKALEASNLPQVAPSKAASGSAGKLAAATPRG</sequence>
<dbReference type="Gene3D" id="2.40.50.100">
    <property type="match status" value="1"/>
</dbReference>
<comment type="caution">
    <text evidence="9">The sequence shown here is derived from an EMBL/GenBank/DDBJ whole genome shotgun (WGS) entry which is preliminary data.</text>
</comment>
<evidence type="ECO:0000256" key="1">
    <source>
        <dbReference type="ARBA" id="ARBA00004519"/>
    </source>
</evidence>
<dbReference type="Pfam" id="PF25876">
    <property type="entry name" value="HH_MFP_RND"/>
    <property type="match status" value="1"/>
</dbReference>
<dbReference type="Pfam" id="PF25917">
    <property type="entry name" value="BSH_RND"/>
    <property type="match status" value="1"/>
</dbReference>
<evidence type="ECO:0000313" key="9">
    <source>
        <dbReference type="EMBL" id="MDR6959428.1"/>
    </source>
</evidence>
<protein>
    <submittedName>
        <fullName evidence="9">Multidrug efflux system membrane fusion protein</fullName>
    </submittedName>
</protein>
<gene>
    <name evidence="9" type="ORF">J2W43_003425</name>
</gene>
<reference evidence="9" key="1">
    <citation type="submission" date="2023-07" db="EMBL/GenBank/DDBJ databases">
        <title>Sorghum-associated microbial communities from plants grown in Nebraska, USA.</title>
        <authorList>
            <person name="Schachtman D."/>
        </authorList>
    </citation>
    <scope>NUCLEOTIDE SEQUENCE</scope>
    <source>
        <strain evidence="9">3432</strain>
    </source>
</reference>
<dbReference type="InterPro" id="IPR058624">
    <property type="entry name" value="MdtA-like_HH"/>
</dbReference>
<feature type="domain" description="Multidrug resistance protein MdtA-like beta-barrel" evidence="7">
    <location>
        <begin position="226"/>
        <end position="291"/>
    </location>
</feature>
<feature type="region of interest" description="Disordered" evidence="4">
    <location>
        <begin position="392"/>
        <end position="417"/>
    </location>
</feature>
<dbReference type="SUPFAM" id="SSF111369">
    <property type="entry name" value="HlyD-like secretion proteins"/>
    <property type="match status" value="1"/>
</dbReference>
<evidence type="ECO:0000256" key="2">
    <source>
        <dbReference type="ARBA" id="ARBA00009477"/>
    </source>
</evidence>
<dbReference type="Gene3D" id="1.10.287.470">
    <property type="entry name" value="Helix hairpin bin"/>
    <property type="match status" value="1"/>
</dbReference>
<comment type="subcellular location">
    <subcellularLocation>
        <location evidence="1">Cell inner membrane</location>
        <topology evidence="1">Lipid-anchor</topology>
    </subcellularLocation>
</comment>
<dbReference type="Pfam" id="PF25944">
    <property type="entry name" value="Beta-barrel_RND"/>
    <property type="match status" value="1"/>
</dbReference>
<dbReference type="InterPro" id="IPR058626">
    <property type="entry name" value="MdtA-like_b-barrel"/>
</dbReference>
<evidence type="ECO:0000259" key="7">
    <source>
        <dbReference type="Pfam" id="PF25944"/>
    </source>
</evidence>
<comment type="similarity">
    <text evidence="2">Belongs to the membrane fusion protein (MFP) (TC 8.A.1) family.</text>
</comment>
<feature type="compositionally biased region" description="Low complexity" evidence="4">
    <location>
        <begin position="398"/>
        <end position="417"/>
    </location>
</feature>
<feature type="domain" description="Multidrug resistance protein MdtA-like barrel-sandwich hybrid" evidence="6">
    <location>
        <begin position="62"/>
        <end position="198"/>
    </location>
</feature>
<dbReference type="GO" id="GO:0022857">
    <property type="term" value="F:transmembrane transporter activity"/>
    <property type="evidence" value="ECO:0007669"/>
    <property type="project" value="InterPro"/>
</dbReference>
<evidence type="ECO:0000259" key="8">
    <source>
        <dbReference type="Pfam" id="PF25967"/>
    </source>
</evidence>
<evidence type="ECO:0000313" key="10">
    <source>
        <dbReference type="Proteomes" id="UP001252613"/>
    </source>
</evidence>
<keyword evidence="3" id="KW-0175">Coiled coil</keyword>
<feature type="domain" description="Multidrug resistance protein MdtA-like alpha-helical hairpin" evidence="5">
    <location>
        <begin position="105"/>
        <end position="172"/>
    </location>
</feature>
<dbReference type="GO" id="GO:0005886">
    <property type="term" value="C:plasma membrane"/>
    <property type="evidence" value="ECO:0007669"/>
    <property type="project" value="UniProtKB-SubCell"/>
</dbReference>
<accession>A0AAW8MCH4</accession>
<dbReference type="PANTHER" id="PTHR30158:SF26">
    <property type="entry name" value="RESISTANCE-NODULATION-CELL DIVISION (RND) MULTIDRUG EFFLUX MEMBRANE FUSION PROTEIN MEXE"/>
    <property type="match status" value="1"/>
</dbReference>
<dbReference type="InterPro" id="IPR058627">
    <property type="entry name" value="MdtA-like_C"/>
</dbReference>
<dbReference type="AlphaFoldDB" id="A0AAW8MCH4"/>
<evidence type="ECO:0000256" key="4">
    <source>
        <dbReference type="SAM" id="MobiDB-lite"/>
    </source>
</evidence>
<dbReference type="FunFam" id="2.40.420.20:FF:000001">
    <property type="entry name" value="Efflux RND transporter periplasmic adaptor subunit"/>
    <property type="match status" value="1"/>
</dbReference>
<dbReference type="PANTHER" id="PTHR30158">
    <property type="entry name" value="ACRA/E-RELATED COMPONENT OF DRUG EFFLUX TRANSPORTER"/>
    <property type="match status" value="1"/>
</dbReference>
<organism evidence="9 10">
    <name type="scientific">Pseudomonas brassicacearum</name>
    <dbReference type="NCBI Taxonomy" id="930166"/>
    <lineage>
        <taxon>Bacteria</taxon>
        <taxon>Pseudomonadati</taxon>
        <taxon>Pseudomonadota</taxon>
        <taxon>Gammaproteobacteria</taxon>
        <taxon>Pseudomonadales</taxon>
        <taxon>Pseudomonadaceae</taxon>
        <taxon>Pseudomonas</taxon>
    </lineage>
</organism>
<dbReference type="Proteomes" id="UP001252613">
    <property type="component" value="Unassembled WGS sequence"/>
</dbReference>
<dbReference type="Pfam" id="PF25967">
    <property type="entry name" value="RND-MFP_C"/>
    <property type="match status" value="1"/>
</dbReference>
<evidence type="ECO:0000259" key="6">
    <source>
        <dbReference type="Pfam" id="PF25917"/>
    </source>
</evidence>
<evidence type="ECO:0000259" key="5">
    <source>
        <dbReference type="Pfam" id="PF25876"/>
    </source>
</evidence>